<gene>
    <name evidence="3" type="ORF">AFUS01_LOCUS23177</name>
</gene>
<organism evidence="3 4">
    <name type="scientific">Allacma fusca</name>
    <dbReference type="NCBI Taxonomy" id="39272"/>
    <lineage>
        <taxon>Eukaryota</taxon>
        <taxon>Metazoa</taxon>
        <taxon>Ecdysozoa</taxon>
        <taxon>Arthropoda</taxon>
        <taxon>Hexapoda</taxon>
        <taxon>Collembola</taxon>
        <taxon>Symphypleona</taxon>
        <taxon>Sminthuridae</taxon>
        <taxon>Allacma</taxon>
    </lineage>
</organism>
<feature type="chain" id="PRO_5035218827" evidence="2">
    <location>
        <begin position="22"/>
        <end position="146"/>
    </location>
</feature>
<feature type="region of interest" description="Disordered" evidence="1">
    <location>
        <begin position="121"/>
        <end position="146"/>
    </location>
</feature>
<dbReference type="AlphaFoldDB" id="A0A8J2PF60"/>
<accession>A0A8J2PF60</accession>
<evidence type="ECO:0000313" key="4">
    <source>
        <dbReference type="Proteomes" id="UP000708208"/>
    </source>
</evidence>
<proteinExistence type="predicted"/>
<evidence type="ECO:0000256" key="1">
    <source>
        <dbReference type="SAM" id="MobiDB-lite"/>
    </source>
</evidence>
<comment type="caution">
    <text evidence="3">The sequence shown here is derived from an EMBL/GenBank/DDBJ whole genome shotgun (WGS) entry which is preliminary data.</text>
</comment>
<reference evidence="3" key="1">
    <citation type="submission" date="2021-06" db="EMBL/GenBank/DDBJ databases">
        <authorList>
            <person name="Hodson N. C."/>
            <person name="Mongue J. A."/>
            <person name="Jaron S. K."/>
        </authorList>
    </citation>
    <scope>NUCLEOTIDE SEQUENCE</scope>
</reference>
<evidence type="ECO:0000256" key="2">
    <source>
        <dbReference type="SAM" id="SignalP"/>
    </source>
</evidence>
<sequence length="146" mass="16571">MTAVKYLLVIILLLVEHGVLATTKIKERQNGRQMNFGARSWDPELELAGSNWISNFVEPETTVTEQENEEEKIIKEHSRAPKSDLLGIFNTDEIRKYAFQYGKHLLQQLVNADYSKFLYSPITGDKEPSNEKEGTGRTTAAKGNIQ</sequence>
<keyword evidence="4" id="KW-1185">Reference proteome</keyword>
<dbReference type="Proteomes" id="UP000708208">
    <property type="component" value="Unassembled WGS sequence"/>
</dbReference>
<feature type="compositionally biased region" description="Basic and acidic residues" evidence="1">
    <location>
        <begin position="124"/>
        <end position="135"/>
    </location>
</feature>
<protein>
    <submittedName>
        <fullName evidence="3">Uncharacterized protein</fullName>
    </submittedName>
</protein>
<evidence type="ECO:0000313" key="3">
    <source>
        <dbReference type="EMBL" id="CAG7734807.1"/>
    </source>
</evidence>
<name>A0A8J2PF60_9HEXA</name>
<keyword evidence="2" id="KW-0732">Signal</keyword>
<feature type="signal peptide" evidence="2">
    <location>
        <begin position="1"/>
        <end position="21"/>
    </location>
</feature>
<dbReference type="EMBL" id="CAJVCH010276814">
    <property type="protein sequence ID" value="CAG7734807.1"/>
    <property type="molecule type" value="Genomic_DNA"/>
</dbReference>